<dbReference type="SUPFAM" id="SSF55961">
    <property type="entry name" value="Bet v1-like"/>
    <property type="match status" value="1"/>
</dbReference>
<reference evidence="1" key="1">
    <citation type="submission" date="2021-01" db="UniProtKB">
        <authorList>
            <consortium name="EnsemblPlants"/>
        </authorList>
    </citation>
    <scope>IDENTIFICATION</scope>
</reference>
<dbReference type="Proteomes" id="UP000594263">
    <property type="component" value="Unplaced"/>
</dbReference>
<protein>
    <submittedName>
        <fullName evidence="1">Uncharacterized protein</fullName>
    </submittedName>
</protein>
<dbReference type="PANTHER" id="PTHR34560">
    <property type="entry name" value="POLYKETIDE CYCLASE/DEHYDRASE/LIPID TRANSPORT SUPERFAMILY PROTEIN"/>
    <property type="match status" value="1"/>
</dbReference>
<accession>A0A7N0UMX7</accession>
<dbReference type="Gene3D" id="3.30.530.20">
    <property type="match status" value="1"/>
</dbReference>
<dbReference type="Gramene" id="Kaladp0071s0475.1.v1.1">
    <property type="protein sequence ID" value="Kaladp0071s0475.1.v1.1"/>
    <property type="gene ID" value="Kaladp0071s0475.v1.1"/>
</dbReference>
<dbReference type="PANTHER" id="PTHR34560:SF1">
    <property type="entry name" value="START DOMAIN-CONTAINING PROTEIN"/>
    <property type="match status" value="1"/>
</dbReference>
<evidence type="ECO:0000313" key="1">
    <source>
        <dbReference type="EnsemblPlants" id="Kaladp0071s0475.1.v1.1"/>
    </source>
</evidence>
<evidence type="ECO:0000313" key="2">
    <source>
        <dbReference type="Proteomes" id="UP000594263"/>
    </source>
</evidence>
<dbReference type="OMA" id="IPCTSTR"/>
<proteinExistence type="predicted"/>
<organism evidence="1 2">
    <name type="scientific">Kalanchoe fedtschenkoi</name>
    <name type="common">Lavender scallops</name>
    <name type="synonym">South American air plant</name>
    <dbReference type="NCBI Taxonomy" id="63787"/>
    <lineage>
        <taxon>Eukaryota</taxon>
        <taxon>Viridiplantae</taxon>
        <taxon>Streptophyta</taxon>
        <taxon>Embryophyta</taxon>
        <taxon>Tracheophyta</taxon>
        <taxon>Spermatophyta</taxon>
        <taxon>Magnoliopsida</taxon>
        <taxon>eudicotyledons</taxon>
        <taxon>Gunneridae</taxon>
        <taxon>Pentapetalae</taxon>
        <taxon>Saxifragales</taxon>
        <taxon>Crassulaceae</taxon>
        <taxon>Kalanchoe</taxon>
    </lineage>
</organism>
<sequence>MNGKNKIRQCRERLDNDLMDESALRELVRNHLLKSSQDESEAEIQIVLENRTKVISSFLDMLRSASNKESGISKTRETSREWKFKQDNEDFRVMYREGPPGTYYHDLLVEGYIDGPIDVSTGYSIPAFKITSSECLHQVRIGEQIASMKVKVSWPISSRECFLHYIEFEYFLEDLITVVINSISGPDSVEKSVCGLAKEMIPAEENGVVRMGLVGGFALQKLTNDRSYFRRIGSIDLKLDYVPSWLVSFMARQLIGSGFKLYKKAVSSWANDGNEKFQQALHGPLYVRIREALLSDKKVNTILEPNPSVSDIPCTSTRARSHDIVTTPMHNSVIE</sequence>
<name>A0A7N0UMX7_KALFE</name>
<keyword evidence="2" id="KW-1185">Reference proteome</keyword>
<dbReference type="InterPro" id="IPR023393">
    <property type="entry name" value="START-like_dom_sf"/>
</dbReference>
<dbReference type="AlphaFoldDB" id="A0A7N0UMX7"/>
<dbReference type="EnsemblPlants" id="Kaladp0071s0475.1.v1.1">
    <property type="protein sequence ID" value="Kaladp0071s0475.1.v1.1"/>
    <property type="gene ID" value="Kaladp0071s0475.v1.1"/>
</dbReference>